<feature type="compositionally biased region" description="Polar residues" evidence="1">
    <location>
        <begin position="1"/>
        <end position="27"/>
    </location>
</feature>
<dbReference type="Proteomes" id="UP000251714">
    <property type="component" value="Unassembled WGS sequence"/>
</dbReference>
<gene>
    <name evidence="2" type="ORF">FPRO05_04373</name>
</gene>
<evidence type="ECO:0000313" key="2">
    <source>
        <dbReference type="EMBL" id="RBA11200.1"/>
    </source>
</evidence>
<protein>
    <submittedName>
        <fullName evidence="2">Uncharacterized protein</fullName>
    </submittedName>
</protein>
<organism evidence="2 3">
    <name type="scientific">Gibberella intermedia</name>
    <name type="common">Bulb rot disease fungus</name>
    <name type="synonym">Fusarium proliferatum</name>
    <dbReference type="NCBI Taxonomy" id="948311"/>
    <lineage>
        <taxon>Eukaryota</taxon>
        <taxon>Fungi</taxon>
        <taxon>Dikarya</taxon>
        <taxon>Ascomycota</taxon>
        <taxon>Pezizomycotina</taxon>
        <taxon>Sordariomycetes</taxon>
        <taxon>Hypocreomycetidae</taxon>
        <taxon>Hypocreales</taxon>
        <taxon>Nectriaceae</taxon>
        <taxon>Fusarium</taxon>
        <taxon>Fusarium fujikuroi species complex</taxon>
    </lineage>
</organism>
<reference evidence="2 3" key="1">
    <citation type="submission" date="2017-12" db="EMBL/GenBank/DDBJ databases">
        <title>Genome sequence of the mycotoxigenic crop pathogen Fusarium proliferatum, strain ITEM 2341 from Date Palm.</title>
        <authorList>
            <person name="Almiman B.F."/>
            <person name="Shittu T.A."/>
            <person name="Muthumeenakshi S."/>
            <person name="Baroncelli R."/>
            <person name="Sreenivasaprasada S."/>
        </authorList>
    </citation>
    <scope>NUCLEOTIDE SEQUENCE [LARGE SCALE GENOMIC DNA]</scope>
    <source>
        <strain evidence="2 3">ITEM 2341</strain>
    </source>
</reference>
<evidence type="ECO:0000256" key="1">
    <source>
        <dbReference type="SAM" id="MobiDB-lite"/>
    </source>
</evidence>
<comment type="caution">
    <text evidence="2">The sequence shown here is derived from an EMBL/GenBank/DDBJ whole genome shotgun (WGS) entry which is preliminary data.</text>
</comment>
<proteinExistence type="predicted"/>
<accession>A0A365MRM5</accession>
<evidence type="ECO:0000313" key="3">
    <source>
        <dbReference type="Proteomes" id="UP000251714"/>
    </source>
</evidence>
<dbReference type="AlphaFoldDB" id="A0A365MRM5"/>
<sequence length="280" mass="30555">MSNPTYKNANVSETTLVDTTNPSTNTKPGLETAPHKPSLKEKIQRKLAGSVDPTKKPADPYKSWEARSVRDILSLGDLPLRAGDLAAGVDVADIGPEVHTASKMVLRNGRDLFYGVDDADVEDARAAQAEEQVAVVGVGGDARVVGEHEVDEALVEEFGEVSVAWEDEEARFLVGLVDGDNVVEEFGVPDFVLGGRGERGEDVEAALKRHDEDVVTEVNECVYEDKMEEMLRWRVEMDLKEMDVDGEVAEHQFFALLPGAGNCEAVCSSIYAHFVFSFEA</sequence>
<feature type="compositionally biased region" description="Basic and acidic residues" evidence="1">
    <location>
        <begin position="53"/>
        <end position="62"/>
    </location>
</feature>
<dbReference type="EMBL" id="PKMI01000050">
    <property type="protein sequence ID" value="RBA11200.1"/>
    <property type="molecule type" value="Genomic_DNA"/>
</dbReference>
<name>A0A365MRM5_GIBIN</name>
<feature type="region of interest" description="Disordered" evidence="1">
    <location>
        <begin position="1"/>
        <end position="62"/>
    </location>
</feature>